<dbReference type="InterPro" id="IPR014746">
    <property type="entry name" value="Gln_synth/guanido_kin_cat_dom"/>
</dbReference>
<evidence type="ECO:0000313" key="12">
    <source>
        <dbReference type="Proteomes" id="UP000759131"/>
    </source>
</evidence>
<dbReference type="Proteomes" id="UP000759131">
    <property type="component" value="Unassembled WGS sequence"/>
</dbReference>
<sequence>MYTDFRQELLIRPVRIYRDPFRGGQNRLVLCDTLSSDDKTPMANNHRASCLDAMEKASDYETWFGVEQEYMLLDGVACKWHLGWPVNGYPEPVMSADALYHGAVGANNQYGRDVMEAHFRACMYAGVMISGENAEGQPSQWEYQVIMSRYILLRVAEDLHIGVTFDPKPVPGWLGCGAHMNFSTRRTRNSGGLAEIERACHKLAKTHAKHVRAYDPNGGADNQRRLTGLWWSSSSTEFTWGVADRSASVRVPKQVALTGRGYLDDRRPAANCDPYAVCEALYHKLHGLTTQKQGENGNYKDRRAELLSNHHDDQVASITSNVWIHRKHCKMKREGCVHTSDAFEACAELSCPDTCYYEQGEFKPSCDDERDSQVKEYHKMVDQRGLAEIDQDQGIVNMMIQDQVIMDKMDQDQVVMNQMDQDQVVMNQMN</sequence>
<keyword evidence="12" id="KW-1185">Reference proteome</keyword>
<organism evidence="11">
    <name type="scientific">Medioppia subpectinata</name>
    <dbReference type="NCBI Taxonomy" id="1979941"/>
    <lineage>
        <taxon>Eukaryota</taxon>
        <taxon>Metazoa</taxon>
        <taxon>Ecdysozoa</taxon>
        <taxon>Arthropoda</taxon>
        <taxon>Chelicerata</taxon>
        <taxon>Arachnida</taxon>
        <taxon>Acari</taxon>
        <taxon>Acariformes</taxon>
        <taxon>Sarcoptiformes</taxon>
        <taxon>Oribatida</taxon>
        <taxon>Brachypylina</taxon>
        <taxon>Oppioidea</taxon>
        <taxon>Oppiidae</taxon>
        <taxon>Medioppia</taxon>
    </lineage>
</organism>
<comment type="subcellular location">
    <subcellularLocation>
        <location evidence="1">Cytoplasm</location>
    </subcellularLocation>
</comment>
<dbReference type="InterPro" id="IPR008146">
    <property type="entry name" value="Gln_synth_cat_dom"/>
</dbReference>
<reference evidence="11" key="1">
    <citation type="submission" date="2020-11" db="EMBL/GenBank/DDBJ databases">
        <authorList>
            <person name="Tran Van P."/>
        </authorList>
    </citation>
    <scope>NUCLEOTIDE SEQUENCE</scope>
</reference>
<dbReference type="GO" id="GO:0006542">
    <property type="term" value="P:glutamine biosynthetic process"/>
    <property type="evidence" value="ECO:0007669"/>
    <property type="project" value="InterPro"/>
</dbReference>
<evidence type="ECO:0000256" key="3">
    <source>
        <dbReference type="ARBA" id="ARBA00012937"/>
    </source>
</evidence>
<dbReference type="PROSITE" id="PS51987">
    <property type="entry name" value="GS_CATALYTIC"/>
    <property type="match status" value="1"/>
</dbReference>
<protein>
    <recommendedName>
        <fullName evidence="3">glutamine synthetase</fullName>
        <ecNumber evidence="3">6.3.1.2</ecNumber>
    </recommendedName>
</protein>
<gene>
    <name evidence="11" type="ORF">OSB1V03_LOCUS10353</name>
</gene>
<keyword evidence="5" id="KW-0436">Ligase</keyword>
<keyword evidence="6" id="KW-0547">Nucleotide-binding</keyword>
<evidence type="ECO:0000256" key="9">
    <source>
        <dbReference type="RuleBase" id="RU000384"/>
    </source>
</evidence>
<dbReference type="SMART" id="SM01230">
    <property type="entry name" value="Gln-synt_C"/>
    <property type="match status" value="1"/>
</dbReference>
<dbReference type="GO" id="GO:0004356">
    <property type="term" value="F:glutamine synthetase activity"/>
    <property type="evidence" value="ECO:0007669"/>
    <property type="project" value="UniProtKB-EC"/>
</dbReference>
<dbReference type="InterPro" id="IPR036651">
    <property type="entry name" value="Gln_synt_N_sf"/>
</dbReference>
<evidence type="ECO:0000256" key="6">
    <source>
        <dbReference type="ARBA" id="ARBA00022741"/>
    </source>
</evidence>
<dbReference type="InterPro" id="IPR050292">
    <property type="entry name" value="Glutamine_Synthetase"/>
</dbReference>
<evidence type="ECO:0000259" key="10">
    <source>
        <dbReference type="PROSITE" id="PS51987"/>
    </source>
</evidence>
<dbReference type="Gene3D" id="3.30.590.10">
    <property type="entry name" value="Glutamine synthetase/guanido kinase, catalytic domain"/>
    <property type="match status" value="1"/>
</dbReference>
<proteinExistence type="inferred from homology"/>
<name>A0A7R9Q2H4_9ACAR</name>
<dbReference type="SUPFAM" id="SSF55931">
    <property type="entry name" value="Glutamine synthetase/guanido kinase"/>
    <property type="match status" value="1"/>
</dbReference>
<dbReference type="Gene3D" id="3.10.20.70">
    <property type="entry name" value="Glutamine synthetase, N-terminal domain"/>
    <property type="match status" value="1"/>
</dbReference>
<dbReference type="FunFam" id="3.30.590.10:FF:000011">
    <property type="entry name" value="Glutamine synthetase"/>
    <property type="match status" value="1"/>
</dbReference>
<evidence type="ECO:0000256" key="8">
    <source>
        <dbReference type="PROSITE-ProRule" id="PRU01331"/>
    </source>
</evidence>
<keyword evidence="7" id="KW-0067">ATP-binding</keyword>
<evidence type="ECO:0000256" key="1">
    <source>
        <dbReference type="ARBA" id="ARBA00004496"/>
    </source>
</evidence>
<evidence type="ECO:0000256" key="7">
    <source>
        <dbReference type="ARBA" id="ARBA00022840"/>
    </source>
</evidence>
<evidence type="ECO:0000256" key="2">
    <source>
        <dbReference type="ARBA" id="ARBA00009897"/>
    </source>
</evidence>
<dbReference type="EMBL" id="OC862103">
    <property type="protein sequence ID" value="CAD7629939.1"/>
    <property type="molecule type" value="Genomic_DNA"/>
</dbReference>
<dbReference type="EC" id="6.3.1.2" evidence="3"/>
<dbReference type="GO" id="GO:0005737">
    <property type="term" value="C:cytoplasm"/>
    <property type="evidence" value="ECO:0007669"/>
    <property type="project" value="UniProtKB-SubCell"/>
</dbReference>
<accession>A0A7R9Q2H4</accession>
<dbReference type="PANTHER" id="PTHR20852">
    <property type="entry name" value="GLUTAMINE SYNTHETASE"/>
    <property type="match status" value="1"/>
</dbReference>
<evidence type="ECO:0000256" key="4">
    <source>
        <dbReference type="ARBA" id="ARBA00022490"/>
    </source>
</evidence>
<comment type="similarity">
    <text evidence="2 8 9">Belongs to the glutamine synthetase family.</text>
</comment>
<dbReference type="PANTHER" id="PTHR20852:SF44">
    <property type="entry name" value="GLUTAMINE SYNTHETASE 1, MITOCHONDRIAL"/>
    <property type="match status" value="1"/>
</dbReference>
<evidence type="ECO:0000256" key="5">
    <source>
        <dbReference type="ARBA" id="ARBA00022598"/>
    </source>
</evidence>
<keyword evidence="4" id="KW-0963">Cytoplasm</keyword>
<dbReference type="OrthoDB" id="1936100at2759"/>
<dbReference type="AlphaFoldDB" id="A0A7R9Q2H4"/>
<dbReference type="GO" id="GO:0005524">
    <property type="term" value="F:ATP binding"/>
    <property type="evidence" value="ECO:0007669"/>
    <property type="project" value="UniProtKB-KW"/>
</dbReference>
<dbReference type="Pfam" id="PF00120">
    <property type="entry name" value="Gln-synt_C"/>
    <property type="match status" value="1"/>
</dbReference>
<dbReference type="EMBL" id="CAJPIZ010007528">
    <property type="protein sequence ID" value="CAG2110369.1"/>
    <property type="molecule type" value="Genomic_DNA"/>
</dbReference>
<evidence type="ECO:0000313" key="11">
    <source>
        <dbReference type="EMBL" id="CAD7629939.1"/>
    </source>
</evidence>
<feature type="domain" description="GS catalytic" evidence="10">
    <location>
        <begin position="46"/>
        <end position="430"/>
    </location>
</feature>